<proteinExistence type="inferred from homology"/>
<dbReference type="GeneID" id="70132102"/>
<evidence type="ECO:0000256" key="1">
    <source>
        <dbReference type="ARBA" id="ARBA00004141"/>
    </source>
</evidence>
<keyword evidence="5 6" id="KW-0472">Membrane</keyword>
<dbReference type="InterPro" id="IPR001708">
    <property type="entry name" value="YidC/ALB3/OXA1/COX18"/>
</dbReference>
<dbReference type="Proteomes" id="UP000758603">
    <property type="component" value="Unassembled WGS sequence"/>
</dbReference>
<dbReference type="RefSeq" id="XP_045955838.1">
    <property type="nucleotide sequence ID" value="XM_046103210.1"/>
</dbReference>
<name>A0A9P8UG73_9PEZI</name>
<evidence type="ECO:0000256" key="3">
    <source>
        <dbReference type="ARBA" id="ARBA00022692"/>
    </source>
</evidence>
<dbReference type="GO" id="GO:0032979">
    <property type="term" value="P:protein insertion into mitochondrial inner membrane from matrix"/>
    <property type="evidence" value="ECO:0007669"/>
    <property type="project" value="TreeGrafter"/>
</dbReference>
<dbReference type="GO" id="GO:0033617">
    <property type="term" value="P:mitochondrial respiratory chain complex IV assembly"/>
    <property type="evidence" value="ECO:0007669"/>
    <property type="project" value="TreeGrafter"/>
</dbReference>
<comment type="subcellular location">
    <subcellularLocation>
        <location evidence="1">Membrane</location>
        <topology evidence="1">Multi-pass membrane protein</topology>
    </subcellularLocation>
</comment>
<feature type="transmembrane region" description="Helical" evidence="6">
    <location>
        <begin position="83"/>
        <end position="101"/>
    </location>
</feature>
<feature type="transmembrane region" description="Helical" evidence="6">
    <location>
        <begin position="273"/>
        <end position="290"/>
    </location>
</feature>
<dbReference type="AlphaFoldDB" id="A0A9P8UG73"/>
<sequence length="412" mass="45371">MKTLIRSHNPARLSAALPRPLFRPGVSASTRISSTPFTSHPSHRQRRSFHLGVAPVVQTVGQCFQTGCQTAQDVMLAAHGLTGMPWVFTIPLFALGVNLLFRLPFNLQNQVLIQRRSKVAHVLQGWFRKHWQEVSREQVPPGEMKKELEKRAKPQAKRLYRALGLQQWKFYLIGLGIPFWLMSLEAIRRLCGAGRFGLNSSDAGPATSDTATRDLSQRVVDTSDAALRPVPDASAASDVVTNTAQIVNAAQPMDPTLTSEGLLWFTDLTVADPYYILPITFTALTVLNIIPKDKTARQALFGRLSRINAAPSKDSNAPPSTETMDLGSNWRIRTIRAILLSSPGLIILTGSFPAAVHLYTITSVLATMLTRAILSKMYPVVAKAETCKHREMPVIRPALPKLDIVSKEAAKS</sequence>
<comment type="similarity">
    <text evidence="2">Belongs to the OXA1/ALB3/YidC family.</text>
</comment>
<protein>
    <submittedName>
        <fullName evidence="7">Uncharacterized protein</fullName>
    </submittedName>
</protein>
<feature type="transmembrane region" description="Helical" evidence="6">
    <location>
        <begin position="334"/>
        <end position="352"/>
    </location>
</feature>
<evidence type="ECO:0000256" key="5">
    <source>
        <dbReference type="ARBA" id="ARBA00023136"/>
    </source>
</evidence>
<evidence type="ECO:0000256" key="2">
    <source>
        <dbReference type="ARBA" id="ARBA00009877"/>
    </source>
</evidence>
<reference evidence="7" key="1">
    <citation type="journal article" date="2021" name="Nat. Commun.">
        <title>Genetic determinants of endophytism in the Arabidopsis root mycobiome.</title>
        <authorList>
            <person name="Mesny F."/>
            <person name="Miyauchi S."/>
            <person name="Thiergart T."/>
            <person name="Pickel B."/>
            <person name="Atanasova L."/>
            <person name="Karlsson M."/>
            <person name="Huettel B."/>
            <person name="Barry K.W."/>
            <person name="Haridas S."/>
            <person name="Chen C."/>
            <person name="Bauer D."/>
            <person name="Andreopoulos W."/>
            <person name="Pangilinan J."/>
            <person name="LaButti K."/>
            <person name="Riley R."/>
            <person name="Lipzen A."/>
            <person name="Clum A."/>
            <person name="Drula E."/>
            <person name="Henrissat B."/>
            <person name="Kohler A."/>
            <person name="Grigoriev I.V."/>
            <person name="Martin F.M."/>
            <person name="Hacquard S."/>
        </authorList>
    </citation>
    <scope>NUCLEOTIDE SEQUENCE</scope>
    <source>
        <strain evidence="7">MPI-SDFR-AT-0073</strain>
    </source>
</reference>
<evidence type="ECO:0000256" key="6">
    <source>
        <dbReference type="SAM" id="Phobius"/>
    </source>
</evidence>
<evidence type="ECO:0000313" key="8">
    <source>
        <dbReference type="Proteomes" id="UP000758603"/>
    </source>
</evidence>
<dbReference type="PANTHER" id="PTHR12428:SF65">
    <property type="entry name" value="CYTOCHROME C OXIDASE ASSEMBLY PROTEIN COX18, MITOCHONDRIAL"/>
    <property type="match status" value="1"/>
</dbReference>
<accession>A0A9P8UG73</accession>
<keyword evidence="4 6" id="KW-1133">Transmembrane helix</keyword>
<gene>
    <name evidence="7" type="ORF">BKA67DRAFT_571225</name>
</gene>
<evidence type="ECO:0000313" key="7">
    <source>
        <dbReference type="EMBL" id="KAH6651560.1"/>
    </source>
</evidence>
<dbReference type="EMBL" id="JAGPXC010000006">
    <property type="protein sequence ID" value="KAH6651560.1"/>
    <property type="molecule type" value="Genomic_DNA"/>
</dbReference>
<keyword evidence="8" id="KW-1185">Reference proteome</keyword>
<evidence type="ECO:0000256" key="4">
    <source>
        <dbReference type="ARBA" id="ARBA00022989"/>
    </source>
</evidence>
<dbReference type="PANTHER" id="PTHR12428">
    <property type="entry name" value="OXA1"/>
    <property type="match status" value="1"/>
</dbReference>
<organism evidence="7 8">
    <name type="scientific">Truncatella angustata</name>
    <dbReference type="NCBI Taxonomy" id="152316"/>
    <lineage>
        <taxon>Eukaryota</taxon>
        <taxon>Fungi</taxon>
        <taxon>Dikarya</taxon>
        <taxon>Ascomycota</taxon>
        <taxon>Pezizomycotina</taxon>
        <taxon>Sordariomycetes</taxon>
        <taxon>Xylariomycetidae</taxon>
        <taxon>Amphisphaeriales</taxon>
        <taxon>Sporocadaceae</taxon>
        <taxon>Truncatella</taxon>
    </lineage>
</organism>
<feature type="transmembrane region" description="Helical" evidence="6">
    <location>
        <begin position="168"/>
        <end position="187"/>
    </location>
</feature>
<keyword evidence="3 6" id="KW-0812">Transmembrane</keyword>
<dbReference type="OrthoDB" id="2148490at2759"/>
<dbReference type="GO" id="GO:0005743">
    <property type="term" value="C:mitochondrial inner membrane"/>
    <property type="evidence" value="ECO:0007669"/>
    <property type="project" value="TreeGrafter"/>
</dbReference>
<comment type="caution">
    <text evidence="7">The sequence shown here is derived from an EMBL/GenBank/DDBJ whole genome shotgun (WGS) entry which is preliminary data.</text>
</comment>
<dbReference type="GO" id="GO:0032977">
    <property type="term" value="F:membrane insertase activity"/>
    <property type="evidence" value="ECO:0007669"/>
    <property type="project" value="InterPro"/>
</dbReference>